<sequence>MKNFVKADVIIVRDRLRASGHTTSKLVLQFTCYTKPTKTCTSRHVLHTADQDLYLTSRDTQSRPRLVPHVT</sequence>
<name>A0AAE0ZSE3_9GAST</name>
<proteinExistence type="predicted"/>
<keyword evidence="2" id="KW-1185">Reference proteome</keyword>
<comment type="caution">
    <text evidence="1">The sequence shown here is derived from an EMBL/GenBank/DDBJ whole genome shotgun (WGS) entry which is preliminary data.</text>
</comment>
<organism evidence="1 2">
    <name type="scientific">Elysia crispata</name>
    <name type="common">lettuce slug</name>
    <dbReference type="NCBI Taxonomy" id="231223"/>
    <lineage>
        <taxon>Eukaryota</taxon>
        <taxon>Metazoa</taxon>
        <taxon>Spiralia</taxon>
        <taxon>Lophotrochozoa</taxon>
        <taxon>Mollusca</taxon>
        <taxon>Gastropoda</taxon>
        <taxon>Heterobranchia</taxon>
        <taxon>Euthyneura</taxon>
        <taxon>Panpulmonata</taxon>
        <taxon>Sacoglossa</taxon>
        <taxon>Placobranchoidea</taxon>
        <taxon>Plakobranchidae</taxon>
        <taxon>Elysia</taxon>
    </lineage>
</organism>
<accession>A0AAE0ZSE3</accession>
<protein>
    <submittedName>
        <fullName evidence="1">Uncharacterized protein</fullName>
    </submittedName>
</protein>
<gene>
    <name evidence="1" type="ORF">RRG08_011684</name>
</gene>
<dbReference type="EMBL" id="JAWDGP010003459">
    <property type="protein sequence ID" value="KAK3774171.1"/>
    <property type="molecule type" value="Genomic_DNA"/>
</dbReference>
<evidence type="ECO:0000313" key="1">
    <source>
        <dbReference type="EMBL" id="KAK3774171.1"/>
    </source>
</evidence>
<dbReference type="AlphaFoldDB" id="A0AAE0ZSE3"/>
<evidence type="ECO:0000313" key="2">
    <source>
        <dbReference type="Proteomes" id="UP001283361"/>
    </source>
</evidence>
<dbReference type="Proteomes" id="UP001283361">
    <property type="component" value="Unassembled WGS sequence"/>
</dbReference>
<reference evidence="1" key="1">
    <citation type="journal article" date="2023" name="G3 (Bethesda)">
        <title>A reference genome for the long-term kleptoplast-retaining sea slug Elysia crispata morphotype clarki.</title>
        <authorList>
            <person name="Eastman K.E."/>
            <person name="Pendleton A.L."/>
            <person name="Shaikh M.A."/>
            <person name="Suttiyut T."/>
            <person name="Ogas R."/>
            <person name="Tomko P."/>
            <person name="Gavelis G."/>
            <person name="Widhalm J.R."/>
            <person name="Wisecaver J.H."/>
        </authorList>
    </citation>
    <scope>NUCLEOTIDE SEQUENCE</scope>
    <source>
        <strain evidence="1">ECLA1</strain>
    </source>
</reference>